<name>A0A8J3R621_9ACTN</name>
<sequence>MPSCPPVPGSGAATRVGARRGKPVVLVVDAGAMHAARYEFRLSANGVWLVDHVPADFIRFPG</sequence>
<protein>
    <recommendedName>
        <fullName evidence="3">RNA 2'-phosphotransferase</fullName>
    </recommendedName>
</protein>
<dbReference type="GO" id="GO:0016740">
    <property type="term" value="F:transferase activity"/>
    <property type="evidence" value="ECO:0007669"/>
    <property type="project" value="InterPro"/>
</dbReference>
<dbReference type="SUPFAM" id="SSF56399">
    <property type="entry name" value="ADP-ribosylation"/>
    <property type="match status" value="1"/>
</dbReference>
<evidence type="ECO:0000313" key="1">
    <source>
        <dbReference type="EMBL" id="GIH69772.1"/>
    </source>
</evidence>
<organism evidence="1 2">
    <name type="scientific">Sphaerimonospora thailandensis</name>
    <dbReference type="NCBI Taxonomy" id="795644"/>
    <lineage>
        <taxon>Bacteria</taxon>
        <taxon>Bacillati</taxon>
        <taxon>Actinomycetota</taxon>
        <taxon>Actinomycetes</taxon>
        <taxon>Streptosporangiales</taxon>
        <taxon>Streptosporangiaceae</taxon>
        <taxon>Sphaerimonospora</taxon>
    </lineage>
</organism>
<dbReference type="EMBL" id="BOOG01000017">
    <property type="protein sequence ID" value="GIH69772.1"/>
    <property type="molecule type" value="Genomic_DNA"/>
</dbReference>
<comment type="caution">
    <text evidence="1">The sequence shown here is derived from an EMBL/GenBank/DDBJ whole genome shotgun (WGS) entry which is preliminary data.</text>
</comment>
<evidence type="ECO:0008006" key="3">
    <source>
        <dbReference type="Google" id="ProtNLM"/>
    </source>
</evidence>
<accession>A0A8J3R621</accession>
<gene>
    <name evidence="1" type="ORF">Mth01_20250</name>
</gene>
<dbReference type="InterPro" id="IPR042081">
    <property type="entry name" value="RNA_2'-PTrans_C"/>
</dbReference>
<reference evidence="1" key="1">
    <citation type="submission" date="2021-01" db="EMBL/GenBank/DDBJ databases">
        <title>Whole genome shotgun sequence of Sphaerimonospora thailandensis NBRC 107569.</title>
        <authorList>
            <person name="Komaki H."/>
            <person name="Tamura T."/>
        </authorList>
    </citation>
    <scope>NUCLEOTIDE SEQUENCE</scope>
    <source>
        <strain evidence="1">NBRC 107569</strain>
    </source>
</reference>
<proteinExistence type="predicted"/>
<dbReference type="Gene3D" id="3.20.170.30">
    <property type="match status" value="1"/>
</dbReference>
<dbReference type="InterPro" id="IPR002745">
    <property type="entry name" value="Ptrans_KptA/Tpt1"/>
</dbReference>
<keyword evidence="2" id="KW-1185">Reference proteome</keyword>
<dbReference type="Pfam" id="PF01885">
    <property type="entry name" value="PTS_2-RNA"/>
    <property type="match status" value="1"/>
</dbReference>
<dbReference type="AlphaFoldDB" id="A0A8J3R621"/>
<evidence type="ECO:0000313" key="2">
    <source>
        <dbReference type="Proteomes" id="UP000610966"/>
    </source>
</evidence>
<dbReference type="Proteomes" id="UP000610966">
    <property type="component" value="Unassembled WGS sequence"/>
</dbReference>